<name>A0ACA9PUE0_9GLOM</name>
<reference evidence="1" key="1">
    <citation type="submission" date="2021-06" db="EMBL/GenBank/DDBJ databases">
        <authorList>
            <person name="Kallberg Y."/>
            <person name="Tangrot J."/>
            <person name="Rosling A."/>
        </authorList>
    </citation>
    <scope>NUCLEOTIDE SEQUENCE</scope>
    <source>
        <strain evidence="1">28 12/20/2015</strain>
    </source>
</reference>
<keyword evidence="2" id="KW-1185">Reference proteome</keyword>
<evidence type="ECO:0000313" key="2">
    <source>
        <dbReference type="Proteomes" id="UP000789366"/>
    </source>
</evidence>
<gene>
    <name evidence="1" type="ORF">SPELUC_LOCUS12641</name>
</gene>
<protein>
    <submittedName>
        <fullName evidence="1">13616_t:CDS:1</fullName>
    </submittedName>
</protein>
<evidence type="ECO:0000313" key="1">
    <source>
        <dbReference type="EMBL" id="CAG8724185.1"/>
    </source>
</evidence>
<accession>A0ACA9PUE0</accession>
<feature type="non-terminal residue" evidence="1">
    <location>
        <position position="1"/>
    </location>
</feature>
<organism evidence="1 2">
    <name type="scientific">Cetraspora pellucida</name>
    <dbReference type="NCBI Taxonomy" id="1433469"/>
    <lineage>
        <taxon>Eukaryota</taxon>
        <taxon>Fungi</taxon>
        <taxon>Fungi incertae sedis</taxon>
        <taxon>Mucoromycota</taxon>
        <taxon>Glomeromycotina</taxon>
        <taxon>Glomeromycetes</taxon>
        <taxon>Diversisporales</taxon>
        <taxon>Gigasporaceae</taxon>
        <taxon>Cetraspora</taxon>
    </lineage>
</organism>
<dbReference type="Proteomes" id="UP000789366">
    <property type="component" value="Unassembled WGS sequence"/>
</dbReference>
<dbReference type="EMBL" id="CAJVPW010030491">
    <property type="protein sequence ID" value="CAG8724185.1"/>
    <property type="molecule type" value="Genomic_DNA"/>
</dbReference>
<proteinExistence type="predicted"/>
<feature type="non-terminal residue" evidence="1">
    <location>
        <position position="84"/>
    </location>
</feature>
<sequence>PNLKSSTSFEYSFKLNSFNRYSPNLEDLTSFNQCSPILEYLTSFKRYTPSNLEDLTSLNQYSSEIINISDNDNNATASSQIQDL</sequence>
<comment type="caution">
    <text evidence="1">The sequence shown here is derived from an EMBL/GenBank/DDBJ whole genome shotgun (WGS) entry which is preliminary data.</text>
</comment>